<dbReference type="PRINTS" id="PR01415">
    <property type="entry name" value="ANKYRIN"/>
</dbReference>
<evidence type="ECO:0000256" key="3">
    <source>
        <dbReference type="SAM" id="Coils"/>
    </source>
</evidence>
<dbReference type="GeneID" id="85371957"/>
<proteinExistence type="predicted"/>
<dbReference type="RefSeq" id="XP_060352264.1">
    <property type="nucleotide sequence ID" value="XM_060488058.1"/>
</dbReference>
<dbReference type="InterPro" id="IPR036770">
    <property type="entry name" value="Ankyrin_rpt-contain_sf"/>
</dbReference>
<dbReference type="Pfam" id="PF17111">
    <property type="entry name" value="PigL_N"/>
    <property type="match status" value="1"/>
</dbReference>
<feature type="repeat" description="ANK" evidence="2">
    <location>
        <begin position="1034"/>
        <end position="1066"/>
    </location>
</feature>
<organism evidence="5 6">
    <name type="scientific">Colletotrichum paranaense</name>
    <dbReference type="NCBI Taxonomy" id="1914294"/>
    <lineage>
        <taxon>Eukaryota</taxon>
        <taxon>Fungi</taxon>
        <taxon>Dikarya</taxon>
        <taxon>Ascomycota</taxon>
        <taxon>Pezizomycotina</taxon>
        <taxon>Sordariomycetes</taxon>
        <taxon>Hypocreomycetidae</taxon>
        <taxon>Glomerellales</taxon>
        <taxon>Glomerellaceae</taxon>
        <taxon>Colletotrichum</taxon>
        <taxon>Colletotrichum acutatum species complex</taxon>
    </lineage>
</organism>
<dbReference type="Pfam" id="PF22939">
    <property type="entry name" value="WHD_GPIID"/>
    <property type="match status" value="1"/>
</dbReference>
<evidence type="ECO:0000256" key="2">
    <source>
        <dbReference type="PROSITE-ProRule" id="PRU00023"/>
    </source>
</evidence>
<dbReference type="SUPFAM" id="SSF48403">
    <property type="entry name" value="Ankyrin repeat"/>
    <property type="match status" value="2"/>
</dbReference>
<comment type="caution">
    <text evidence="5">The sequence shown here is derived from an EMBL/GenBank/DDBJ whole genome shotgun (WGS) entry which is preliminary data.</text>
</comment>
<dbReference type="Pfam" id="PF12796">
    <property type="entry name" value="Ank_2"/>
    <property type="match status" value="2"/>
</dbReference>
<evidence type="ECO:0000313" key="5">
    <source>
        <dbReference type="EMBL" id="KAK1543139.1"/>
    </source>
</evidence>
<keyword evidence="2" id="KW-0040">ANK repeat</keyword>
<dbReference type="InterPro" id="IPR027417">
    <property type="entry name" value="P-loop_NTPase"/>
</dbReference>
<dbReference type="Proteomes" id="UP001241169">
    <property type="component" value="Unassembled WGS sequence"/>
</dbReference>
<dbReference type="SUPFAM" id="SSF52540">
    <property type="entry name" value="P-loop containing nucleoside triphosphate hydrolases"/>
    <property type="match status" value="1"/>
</dbReference>
<protein>
    <recommendedName>
        <fullName evidence="4">NACHT domain-containing protein</fullName>
    </recommendedName>
</protein>
<keyword evidence="3" id="KW-0175">Coiled coil</keyword>
<keyword evidence="1" id="KW-0677">Repeat</keyword>
<dbReference type="PANTHER" id="PTHR10039:SF16">
    <property type="entry name" value="GPI INOSITOL-DEACYLASE"/>
    <property type="match status" value="1"/>
</dbReference>
<dbReference type="PROSITE" id="PS50297">
    <property type="entry name" value="ANK_REP_REGION"/>
    <property type="match status" value="4"/>
</dbReference>
<dbReference type="PROSITE" id="PS50088">
    <property type="entry name" value="ANK_REPEAT"/>
    <property type="match status" value="4"/>
</dbReference>
<feature type="coiled-coil region" evidence="3">
    <location>
        <begin position="73"/>
        <end position="100"/>
    </location>
</feature>
<evidence type="ECO:0000256" key="1">
    <source>
        <dbReference type="ARBA" id="ARBA00022737"/>
    </source>
</evidence>
<feature type="domain" description="NACHT" evidence="4">
    <location>
        <begin position="220"/>
        <end position="366"/>
    </location>
</feature>
<dbReference type="InterPro" id="IPR031348">
    <property type="entry name" value="PigL_N"/>
</dbReference>
<accession>A0ABQ9SUD1</accession>
<evidence type="ECO:0000259" key="4">
    <source>
        <dbReference type="PROSITE" id="PS50837"/>
    </source>
</evidence>
<dbReference type="Gene3D" id="1.25.40.20">
    <property type="entry name" value="Ankyrin repeat-containing domain"/>
    <property type="match status" value="3"/>
</dbReference>
<evidence type="ECO:0000313" key="6">
    <source>
        <dbReference type="Proteomes" id="UP001241169"/>
    </source>
</evidence>
<dbReference type="EMBL" id="MOPA01000003">
    <property type="protein sequence ID" value="KAK1543139.1"/>
    <property type="molecule type" value="Genomic_DNA"/>
</dbReference>
<reference evidence="5 6" key="1">
    <citation type="submission" date="2016-10" db="EMBL/GenBank/DDBJ databases">
        <title>The genome sequence of Colletotrichum fioriniae PJ7.</title>
        <authorList>
            <person name="Baroncelli R."/>
        </authorList>
    </citation>
    <scope>NUCLEOTIDE SEQUENCE [LARGE SCALE GENOMIC DNA]</scope>
    <source>
        <strain evidence="5 6">IMI 384185</strain>
    </source>
</reference>
<dbReference type="SMART" id="SM00248">
    <property type="entry name" value="ANK"/>
    <property type="match status" value="10"/>
</dbReference>
<dbReference type="PROSITE" id="PS50837">
    <property type="entry name" value="NACHT"/>
    <property type="match status" value="1"/>
</dbReference>
<gene>
    <name evidence="5" type="ORF">CPAR01_03772</name>
</gene>
<dbReference type="Pfam" id="PF00023">
    <property type="entry name" value="Ank"/>
    <property type="match status" value="1"/>
</dbReference>
<feature type="repeat" description="ANK" evidence="2">
    <location>
        <begin position="728"/>
        <end position="760"/>
    </location>
</feature>
<dbReference type="InterPro" id="IPR054471">
    <property type="entry name" value="GPIID_WHD"/>
</dbReference>
<dbReference type="PANTHER" id="PTHR10039">
    <property type="entry name" value="AMELOGENIN"/>
    <property type="match status" value="1"/>
</dbReference>
<dbReference type="InterPro" id="IPR002110">
    <property type="entry name" value="Ankyrin_rpt"/>
</dbReference>
<feature type="repeat" description="ANK" evidence="2">
    <location>
        <begin position="764"/>
        <end position="796"/>
    </location>
</feature>
<dbReference type="InterPro" id="IPR007111">
    <property type="entry name" value="NACHT_NTPase"/>
</dbReference>
<keyword evidence="6" id="KW-1185">Reference proteome</keyword>
<sequence>MADPLSTAGSVVGIISLGIQVVQSIYKYYSAAKDQHSDIGRTLRKLEDLQSLFERLNTHLSDRKFRSSEAALLQNIESTIQHCEESIDELEQEARKFEKKPTDGARAAIKGAVRRLAYPFRESTLLKLHEDIDYLISQLSLALSLLQQQTIDLVQDEIENTNAILNLIRTSQVSSEIRTWLNAPDATFNFTEACSKKHPGTGAWFVNGPEFTRWLEGSNSFLWLKGFAGCGKTVLSSTVIQHTLRHRRSNPSIGLCFFFFSFNDESKQDASAMLRALILQLSDQLDYVPSALQRIHDLRKKHNIPPSTADLLQCFRQVLQLFQNVYVILDALDESPRETSRFGLLETLKEIRDWSELGVHLLVTSRDEVDIREGIDIEDQATILMKHQGIDDDIASYVSQFLQQRLKRLNEHHSLIEKVLTEKAQGVFRWVECQFKALATCPRSKQALDRRLQSLPPTLDETYKRMLENVPDKDYAKQMLTILCCASKPLTVQELINALAIEIGATSFLNPDRQLPDADSLLEICPGFTEVAIKPYTRLAVIRIAHFSVQEYLESDRILLPQGYDSFSIRERCGNLLMASMCLTLLLESELQMFGRVETVEKYPFAEYAAKEWVNHWRKGIGICAALYDNHSHCNLEVSHDSLALRLQDQMLLLFRDKKGAMKNWYKLWDLDCGWFGRNDEMPSPLYYASLIGARFLVERLYEDCRTQCSLKHPTERCIDHMGGKNGSHATPLQAAAAFGHRDVVEFFLDKGADPNKVAQTPTASRTPLMTASARGQTEIMELLLKRGAEVNAVWSSVSSRKPFGGGRQQLGFIHEFLTALVEASRFGHKEAVKLLLQHGAVDDVHFGFFCALTATMRPLSATSGSSKYAACRELLFKSFDGFKGTKSPGILKIYMDVAAVTGNADFVRKYLDKWILYGKPGFSSGKLLQLASAGGHRNVVDQLLQSKARMTGSARVRQISSFRDAIGPALQEASGNGHLETVKLLLGFGTDVSFPLCGVDFRSALQRAAAEGHEEIVQLLLNNGATPNSSDETHMPALYAASLLGSEKIVQLLLDAGADINARFQGGIFESALAAACNSGKIGVVEMLMARSVSCLTGSVVATTIRADTEGSADDHWDLWDQILSHFIKTGVRKSLSLLKKGNSKKLETWLRTEISDFELKALDPLSAASFGGHVDIVRKFLKSLNEKSIENRVPRLRTALSAAAAGSHLEVVKLILDFDRAIPLRELDLKRARYLASLMKKPYLVDCPHMMEDHGIVQVLQEKLESSLQDDILELTQLFAQDGDC</sequence>
<dbReference type="Gene3D" id="3.40.50.300">
    <property type="entry name" value="P-loop containing nucleotide triphosphate hydrolases"/>
    <property type="match status" value="1"/>
</dbReference>
<dbReference type="InterPro" id="IPR056884">
    <property type="entry name" value="NPHP3-like_N"/>
</dbReference>
<feature type="repeat" description="ANK" evidence="2">
    <location>
        <begin position="1001"/>
        <end position="1033"/>
    </location>
</feature>
<name>A0ABQ9SUD1_9PEZI</name>
<dbReference type="Pfam" id="PF24883">
    <property type="entry name" value="NPHP3_N"/>
    <property type="match status" value="1"/>
</dbReference>